<dbReference type="InterPro" id="IPR050390">
    <property type="entry name" value="C5-Methyltransferase"/>
</dbReference>
<keyword evidence="4 5" id="KW-0949">S-adenosyl-L-methionine</keyword>
<accession>A0AAE1LG63</accession>
<proteinExistence type="inferred from homology"/>
<dbReference type="InterPro" id="IPR001525">
    <property type="entry name" value="C5_MeTfrase"/>
</dbReference>
<keyword evidence="7" id="KW-1185">Reference proteome</keyword>
<dbReference type="PROSITE" id="PS00094">
    <property type="entry name" value="C5_MTASE_1"/>
    <property type="match status" value="1"/>
</dbReference>
<dbReference type="EMBL" id="JAHWGI010000886">
    <property type="protein sequence ID" value="KAK3918155.1"/>
    <property type="molecule type" value="Genomic_DNA"/>
</dbReference>
<feature type="active site" evidence="5">
    <location>
        <position position="203"/>
    </location>
</feature>
<reference evidence="6" key="2">
    <citation type="journal article" date="2023" name="BMC Genomics">
        <title>Pest status, molecular evolution, and epigenetic factors derived from the genome assembly of Frankliniella fusca, a thysanopteran phytovirus vector.</title>
        <authorList>
            <person name="Catto M.A."/>
            <person name="Labadie P.E."/>
            <person name="Jacobson A.L."/>
            <person name="Kennedy G.G."/>
            <person name="Srinivasan R."/>
            <person name="Hunt B.G."/>
        </authorList>
    </citation>
    <scope>NUCLEOTIDE SEQUENCE</scope>
    <source>
        <strain evidence="6">PL_HMW_Pooled</strain>
    </source>
</reference>
<evidence type="ECO:0000256" key="1">
    <source>
        <dbReference type="ARBA" id="ARBA00011975"/>
    </source>
</evidence>
<reference evidence="6" key="1">
    <citation type="submission" date="2021-07" db="EMBL/GenBank/DDBJ databases">
        <authorList>
            <person name="Catto M.A."/>
            <person name="Jacobson A."/>
            <person name="Kennedy G."/>
            <person name="Labadie P."/>
            <person name="Hunt B.G."/>
            <person name="Srinivasan R."/>
        </authorList>
    </citation>
    <scope>NUCLEOTIDE SEQUENCE</scope>
    <source>
        <strain evidence="6">PL_HMW_Pooled</strain>
        <tissue evidence="6">Head</tissue>
    </source>
</reference>
<protein>
    <recommendedName>
        <fullName evidence="1">DNA (cytosine-5-)-methyltransferase</fullName>
        <ecNumber evidence="1">2.1.1.37</ecNumber>
    </recommendedName>
</protein>
<evidence type="ECO:0000313" key="7">
    <source>
        <dbReference type="Proteomes" id="UP001219518"/>
    </source>
</evidence>
<keyword evidence="2 5" id="KW-0489">Methyltransferase</keyword>
<dbReference type="Pfam" id="PF00145">
    <property type="entry name" value="DNA_methylase"/>
    <property type="match status" value="1"/>
</dbReference>
<comment type="caution">
    <text evidence="6">The sequence shown here is derived from an EMBL/GenBank/DDBJ whole genome shotgun (WGS) entry which is preliminary data.</text>
</comment>
<evidence type="ECO:0000256" key="5">
    <source>
        <dbReference type="PROSITE-ProRule" id="PRU01016"/>
    </source>
</evidence>
<name>A0AAE1LG63_9NEOP</name>
<organism evidence="6 7">
    <name type="scientific">Frankliniella fusca</name>
    <dbReference type="NCBI Taxonomy" id="407009"/>
    <lineage>
        <taxon>Eukaryota</taxon>
        <taxon>Metazoa</taxon>
        <taxon>Ecdysozoa</taxon>
        <taxon>Arthropoda</taxon>
        <taxon>Hexapoda</taxon>
        <taxon>Insecta</taxon>
        <taxon>Pterygota</taxon>
        <taxon>Neoptera</taxon>
        <taxon>Paraneoptera</taxon>
        <taxon>Thysanoptera</taxon>
        <taxon>Terebrantia</taxon>
        <taxon>Thripoidea</taxon>
        <taxon>Thripidae</taxon>
        <taxon>Frankliniella</taxon>
    </lineage>
</organism>
<sequence>MVYRRRGSRKCWKPPPKGQRLKVKPFVKRRKHKIVEVQEGQREGEEVHFDATSEGIYDECSECHDKEGSSAKDCNHESHSASQASQECSFVLKVSKSSNPLIYLNILLYFVTLNFLQACETGKSKIRVLSLFDGISTGYYILTKCLGLDVDAYFSSEIDLSAKRVQLHNFGDEVTPVGDIGKISDEQLASLGHIDLIIGGSPCEELSRVNWRRKGLDDPSGTGVLFYQYVRVLNFFKEKTIKEGTKLYWLFENTATMDAQTKSKITMTLGCDPIVRCSSSFVPMNRKRYFWHNLPEVYCFMATHKNFLTLQDYLEPYRKALVQKVPTLTTNVAAQCSGKKNIRPVEWNGEEEYLSPTDYERLLGFPKHFTDCGLTHSARIKVLGKSWSVHVVASLLYPLSDMYQSAPTRPGVAFLEKVMPVTKEQGQDSVAQTTDSGDRLPLSVLVAPTARANAARRCLILEKVMPVTKEQGQDSVAQTTDSGDRLPLSVLVAPTAVPYAGRGSAP</sequence>
<dbReference type="PROSITE" id="PS51679">
    <property type="entry name" value="SAM_MT_C5"/>
    <property type="match status" value="1"/>
</dbReference>
<evidence type="ECO:0000313" key="6">
    <source>
        <dbReference type="EMBL" id="KAK3918155.1"/>
    </source>
</evidence>
<dbReference type="Gene3D" id="3.40.50.150">
    <property type="entry name" value="Vaccinia Virus protein VP39"/>
    <property type="match status" value="1"/>
</dbReference>
<dbReference type="SUPFAM" id="SSF53335">
    <property type="entry name" value="S-adenosyl-L-methionine-dependent methyltransferases"/>
    <property type="match status" value="1"/>
</dbReference>
<keyword evidence="3 5" id="KW-0808">Transferase</keyword>
<dbReference type="GO" id="GO:0003886">
    <property type="term" value="F:DNA (cytosine-5-)-methyltransferase activity"/>
    <property type="evidence" value="ECO:0007669"/>
    <property type="project" value="UniProtKB-EC"/>
</dbReference>
<dbReference type="GO" id="GO:0032259">
    <property type="term" value="P:methylation"/>
    <property type="evidence" value="ECO:0007669"/>
    <property type="project" value="UniProtKB-KW"/>
</dbReference>
<dbReference type="InterPro" id="IPR018117">
    <property type="entry name" value="C5_DNA_meth_AS"/>
</dbReference>
<dbReference type="PANTHER" id="PTHR23068">
    <property type="entry name" value="DNA CYTOSINE-5- -METHYLTRANSFERASE 3-RELATED"/>
    <property type="match status" value="1"/>
</dbReference>
<dbReference type="AlphaFoldDB" id="A0AAE1LG63"/>
<dbReference type="Gene3D" id="2.20.70.90">
    <property type="match status" value="1"/>
</dbReference>
<dbReference type="GO" id="GO:0005634">
    <property type="term" value="C:nucleus"/>
    <property type="evidence" value="ECO:0007669"/>
    <property type="project" value="TreeGrafter"/>
</dbReference>
<dbReference type="InterPro" id="IPR029063">
    <property type="entry name" value="SAM-dependent_MTases_sf"/>
</dbReference>
<dbReference type="EC" id="2.1.1.37" evidence="1"/>
<dbReference type="PANTHER" id="PTHR23068:SF25">
    <property type="entry name" value="DNA (CYTOSINE-5)-METHYLTRANSFERASE DRM2"/>
    <property type="match status" value="1"/>
</dbReference>
<evidence type="ECO:0000256" key="2">
    <source>
        <dbReference type="ARBA" id="ARBA00022603"/>
    </source>
</evidence>
<comment type="similarity">
    <text evidence="5">Belongs to the class I-like SAM-binding methyltransferase superfamily. C5-methyltransferase family.</text>
</comment>
<evidence type="ECO:0000256" key="4">
    <source>
        <dbReference type="ARBA" id="ARBA00022691"/>
    </source>
</evidence>
<gene>
    <name evidence="6" type="ORF">KUF71_007576</name>
</gene>
<evidence type="ECO:0000256" key="3">
    <source>
        <dbReference type="ARBA" id="ARBA00022679"/>
    </source>
</evidence>
<dbReference type="Proteomes" id="UP001219518">
    <property type="component" value="Unassembled WGS sequence"/>
</dbReference>